<evidence type="ECO:0000313" key="2">
    <source>
        <dbReference type="Proteomes" id="UP000186922"/>
    </source>
</evidence>
<dbReference type="AlphaFoldDB" id="A0A1D1WBX0"/>
<name>A0A1D1WBX0_RAMVA</name>
<accession>A0A1D1WBX0</accession>
<gene>
    <name evidence="1" type="primary">RvY_19383-1</name>
    <name evidence="1" type="synonym">RvY_19383.1</name>
    <name evidence="1" type="ORF">RvY_19383</name>
</gene>
<reference evidence="1 2" key="1">
    <citation type="journal article" date="2016" name="Nat. Commun.">
        <title>Extremotolerant tardigrade genome and improved radiotolerance of human cultured cells by tardigrade-unique protein.</title>
        <authorList>
            <person name="Hashimoto T."/>
            <person name="Horikawa D.D."/>
            <person name="Saito Y."/>
            <person name="Kuwahara H."/>
            <person name="Kozuka-Hata H."/>
            <person name="Shin-I T."/>
            <person name="Minakuchi Y."/>
            <person name="Ohishi K."/>
            <person name="Motoyama A."/>
            <person name="Aizu T."/>
            <person name="Enomoto A."/>
            <person name="Kondo K."/>
            <person name="Tanaka S."/>
            <person name="Hara Y."/>
            <person name="Koshikawa S."/>
            <person name="Sagara H."/>
            <person name="Miura T."/>
            <person name="Yokobori S."/>
            <person name="Miyagawa K."/>
            <person name="Suzuki Y."/>
            <person name="Kubo T."/>
            <person name="Oyama M."/>
            <person name="Kohara Y."/>
            <person name="Fujiyama A."/>
            <person name="Arakawa K."/>
            <person name="Katayama T."/>
            <person name="Toyoda A."/>
            <person name="Kunieda T."/>
        </authorList>
    </citation>
    <scope>NUCLEOTIDE SEQUENCE [LARGE SCALE GENOMIC DNA]</scope>
    <source>
        <strain evidence="1 2">YOKOZUNA-1</strain>
    </source>
</reference>
<dbReference type="Proteomes" id="UP000186922">
    <property type="component" value="Unassembled WGS sequence"/>
</dbReference>
<organism evidence="1 2">
    <name type="scientific">Ramazzottius varieornatus</name>
    <name type="common">Water bear</name>
    <name type="synonym">Tardigrade</name>
    <dbReference type="NCBI Taxonomy" id="947166"/>
    <lineage>
        <taxon>Eukaryota</taxon>
        <taxon>Metazoa</taxon>
        <taxon>Ecdysozoa</taxon>
        <taxon>Tardigrada</taxon>
        <taxon>Eutardigrada</taxon>
        <taxon>Parachela</taxon>
        <taxon>Hypsibioidea</taxon>
        <taxon>Ramazzottiidae</taxon>
        <taxon>Ramazzottius</taxon>
    </lineage>
</organism>
<sequence>MLMVQLKEQLFHFVTSLLNMLRCFDDLAGVSPATRKKLPNKPSAMTVLSVFNCFPQIEVFGRKSRSLQRQASIHVQQHVFILGSS</sequence>
<keyword evidence="2" id="KW-1185">Reference proteome</keyword>
<proteinExistence type="predicted"/>
<evidence type="ECO:0000313" key="1">
    <source>
        <dbReference type="EMBL" id="GAV09914.1"/>
    </source>
</evidence>
<dbReference type="EMBL" id="BDGG01000055">
    <property type="protein sequence ID" value="GAV09914.1"/>
    <property type="molecule type" value="Genomic_DNA"/>
</dbReference>
<comment type="caution">
    <text evidence="1">The sequence shown here is derived from an EMBL/GenBank/DDBJ whole genome shotgun (WGS) entry which is preliminary data.</text>
</comment>
<protein>
    <submittedName>
        <fullName evidence="1">Uncharacterized protein</fullName>
    </submittedName>
</protein>